<keyword evidence="1" id="KW-0472">Membrane</keyword>
<keyword evidence="1" id="KW-1133">Transmembrane helix</keyword>
<dbReference type="RefSeq" id="WP_344515245.1">
    <property type="nucleotide sequence ID" value="NZ_BAAAQD010000053.1"/>
</dbReference>
<feature type="transmembrane region" description="Helical" evidence="1">
    <location>
        <begin position="12"/>
        <end position="29"/>
    </location>
</feature>
<sequence length="188" mass="20047">MEFIERAQRAKLPVLAGATVAGFVAQRVTQTVLDGFYARSGYPVPYYVGQLSFSAGKLSGWYTAMRDAGTLGVYWQTQFMDFAFVAATALFFTAALALVARAFPAGSRGRRVATAAVALGLFAPLCDAVENLLSFVMLPDPATVNPVVAVLYSTAAALKFAGFFAVYLWIPAALVAALISRRRSVVDA</sequence>
<comment type="caution">
    <text evidence="2">The sequence shown here is derived from an EMBL/GenBank/DDBJ whole genome shotgun (WGS) entry which is preliminary data.</text>
</comment>
<keyword evidence="3" id="KW-1185">Reference proteome</keyword>
<accession>A0ABN2DD31</accession>
<dbReference type="EMBL" id="BAAAQD010000053">
    <property type="protein sequence ID" value="GAA1574973.1"/>
    <property type="molecule type" value="Genomic_DNA"/>
</dbReference>
<evidence type="ECO:0000256" key="1">
    <source>
        <dbReference type="SAM" id="Phobius"/>
    </source>
</evidence>
<evidence type="ECO:0000313" key="2">
    <source>
        <dbReference type="EMBL" id="GAA1574973.1"/>
    </source>
</evidence>
<name>A0ABN2DD31_9ACTN</name>
<organism evidence="2 3">
    <name type="scientific">Dactylosporangium maewongense</name>
    <dbReference type="NCBI Taxonomy" id="634393"/>
    <lineage>
        <taxon>Bacteria</taxon>
        <taxon>Bacillati</taxon>
        <taxon>Actinomycetota</taxon>
        <taxon>Actinomycetes</taxon>
        <taxon>Micromonosporales</taxon>
        <taxon>Micromonosporaceae</taxon>
        <taxon>Dactylosporangium</taxon>
    </lineage>
</organism>
<evidence type="ECO:0008006" key="4">
    <source>
        <dbReference type="Google" id="ProtNLM"/>
    </source>
</evidence>
<keyword evidence="1" id="KW-0812">Transmembrane</keyword>
<protein>
    <recommendedName>
        <fullName evidence="4">Integral membrane protein</fullName>
    </recommendedName>
</protein>
<dbReference type="Proteomes" id="UP001501470">
    <property type="component" value="Unassembled WGS sequence"/>
</dbReference>
<feature type="transmembrane region" description="Helical" evidence="1">
    <location>
        <begin position="82"/>
        <end position="100"/>
    </location>
</feature>
<reference evidence="2 3" key="1">
    <citation type="journal article" date="2019" name="Int. J. Syst. Evol. Microbiol.">
        <title>The Global Catalogue of Microorganisms (GCM) 10K type strain sequencing project: providing services to taxonomists for standard genome sequencing and annotation.</title>
        <authorList>
            <consortium name="The Broad Institute Genomics Platform"/>
            <consortium name="The Broad Institute Genome Sequencing Center for Infectious Disease"/>
            <person name="Wu L."/>
            <person name="Ma J."/>
        </authorList>
    </citation>
    <scope>NUCLEOTIDE SEQUENCE [LARGE SCALE GENOMIC DNA]</scope>
    <source>
        <strain evidence="2 3">JCM 15933</strain>
    </source>
</reference>
<feature type="transmembrane region" description="Helical" evidence="1">
    <location>
        <begin position="112"/>
        <end position="136"/>
    </location>
</feature>
<feature type="transmembrane region" description="Helical" evidence="1">
    <location>
        <begin position="156"/>
        <end position="179"/>
    </location>
</feature>
<evidence type="ECO:0000313" key="3">
    <source>
        <dbReference type="Proteomes" id="UP001501470"/>
    </source>
</evidence>
<proteinExistence type="predicted"/>
<gene>
    <name evidence="2" type="ORF">GCM10009827_116080</name>
</gene>